<keyword evidence="4" id="KW-0297">G-protein coupled receptor</keyword>
<dbReference type="InterPro" id="IPR000276">
    <property type="entry name" value="GPCR_Rhodpsn"/>
</dbReference>
<evidence type="ECO:0000313" key="13">
    <source>
        <dbReference type="EMBL" id="CAF4283215.1"/>
    </source>
</evidence>
<dbReference type="EMBL" id="CAJOBA010055400">
    <property type="protein sequence ID" value="CAF4283215.1"/>
    <property type="molecule type" value="Genomic_DNA"/>
</dbReference>
<dbReference type="Pfam" id="PF00001">
    <property type="entry name" value="7tm_1"/>
    <property type="match status" value="1"/>
</dbReference>
<feature type="transmembrane region" description="Helical" evidence="8">
    <location>
        <begin position="43"/>
        <end position="62"/>
    </location>
</feature>
<dbReference type="PRINTS" id="PR00237">
    <property type="entry name" value="GPCRRHODOPSN"/>
</dbReference>
<proteinExistence type="predicted"/>
<dbReference type="SUPFAM" id="SSF81321">
    <property type="entry name" value="Family A G protein-coupled receptor-like"/>
    <property type="match status" value="1"/>
</dbReference>
<protein>
    <recommendedName>
        <fullName evidence="9">G-protein coupled receptors family 1 profile domain-containing protein</fullName>
    </recommendedName>
</protein>
<dbReference type="EMBL" id="CAJOBC010002440">
    <property type="protein sequence ID" value="CAF3733286.1"/>
    <property type="molecule type" value="Genomic_DNA"/>
</dbReference>
<dbReference type="InterPro" id="IPR017452">
    <property type="entry name" value="GPCR_Rhodpsn_7TM"/>
</dbReference>
<evidence type="ECO:0000313" key="11">
    <source>
        <dbReference type="EMBL" id="CAF1494217.1"/>
    </source>
</evidence>
<evidence type="ECO:0000259" key="9">
    <source>
        <dbReference type="PROSITE" id="PS50262"/>
    </source>
</evidence>
<keyword evidence="7" id="KW-0807">Transducer</keyword>
<evidence type="ECO:0000256" key="5">
    <source>
        <dbReference type="ARBA" id="ARBA00023136"/>
    </source>
</evidence>
<dbReference type="GO" id="GO:0016020">
    <property type="term" value="C:membrane"/>
    <property type="evidence" value="ECO:0007669"/>
    <property type="project" value="UniProtKB-SubCell"/>
</dbReference>
<evidence type="ECO:0000256" key="8">
    <source>
        <dbReference type="SAM" id="Phobius"/>
    </source>
</evidence>
<keyword evidence="3 8" id="KW-1133">Transmembrane helix</keyword>
<keyword evidence="5 8" id="KW-0472">Membrane</keyword>
<evidence type="ECO:0000313" key="12">
    <source>
        <dbReference type="EMBL" id="CAF3733286.1"/>
    </source>
</evidence>
<evidence type="ECO:0000256" key="4">
    <source>
        <dbReference type="ARBA" id="ARBA00023040"/>
    </source>
</evidence>
<comment type="subcellular location">
    <subcellularLocation>
        <location evidence="1">Membrane</location>
        <topology evidence="1">Multi-pass membrane protein</topology>
    </subcellularLocation>
</comment>
<keyword evidence="14" id="KW-1185">Reference proteome</keyword>
<evidence type="ECO:0000313" key="10">
    <source>
        <dbReference type="EMBL" id="CAF0958412.1"/>
    </source>
</evidence>
<dbReference type="EMBL" id="CAJNOQ010002440">
    <property type="protein sequence ID" value="CAF0958412.1"/>
    <property type="molecule type" value="Genomic_DNA"/>
</dbReference>
<dbReference type="EMBL" id="CAJNOK010033432">
    <property type="protein sequence ID" value="CAF1494217.1"/>
    <property type="molecule type" value="Genomic_DNA"/>
</dbReference>
<evidence type="ECO:0000256" key="7">
    <source>
        <dbReference type="ARBA" id="ARBA00023224"/>
    </source>
</evidence>
<feature type="transmembrane region" description="Helical" evidence="8">
    <location>
        <begin position="158"/>
        <end position="183"/>
    </location>
</feature>
<name>A0A814DHE7_9BILA</name>
<keyword evidence="6" id="KW-0675">Receptor</keyword>
<organism evidence="10 14">
    <name type="scientific">Didymodactylos carnosus</name>
    <dbReference type="NCBI Taxonomy" id="1234261"/>
    <lineage>
        <taxon>Eukaryota</taxon>
        <taxon>Metazoa</taxon>
        <taxon>Spiralia</taxon>
        <taxon>Gnathifera</taxon>
        <taxon>Rotifera</taxon>
        <taxon>Eurotatoria</taxon>
        <taxon>Bdelloidea</taxon>
        <taxon>Philodinida</taxon>
        <taxon>Philodinidae</taxon>
        <taxon>Didymodactylos</taxon>
    </lineage>
</organism>
<reference evidence="10" key="1">
    <citation type="submission" date="2021-02" db="EMBL/GenBank/DDBJ databases">
        <authorList>
            <person name="Nowell W R."/>
        </authorList>
    </citation>
    <scope>NUCLEOTIDE SEQUENCE</scope>
</reference>
<evidence type="ECO:0000256" key="1">
    <source>
        <dbReference type="ARBA" id="ARBA00004141"/>
    </source>
</evidence>
<dbReference type="Proteomes" id="UP000663829">
    <property type="component" value="Unassembled WGS sequence"/>
</dbReference>
<evidence type="ECO:0000256" key="3">
    <source>
        <dbReference type="ARBA" id="ARBA00022989"/>
    </source>
</evidence>
<evidence type="ECO:0000256" key="6">
    <source>
        <dbReference type="ARBA" id="ARBA00023170"/>
    </source>
</evidence>
<evidence type="ECO:0000256" key="2">
    <source>
        <dbReference type="ARBA" id="ARBA00022692"/>
    </source>
</evidence>
<feature type="domain" description="G-protein coupled receptors family 1 profile" evidence="9">
    <location>
        <begin position="1"/>
        <end position="210"/>
    </location>
</feature>
<dbReference type="Proteomes" id="UP000681722">
    <property type="component" value="Unassembled WGS sequence"/>
</dbReference>
<dbReference type="OrthoDB" id="9996086at2759"/>
<dbReference type="InterPro" id="IPR050125">
    <property type="entry name" value="GPCR_opsins"/>
</dbReference>
<keyword evidence="2 8" id="KW-0812">Transmembrane</keyword>
<sequence>MTRFAAVNYPFSSLKLTSKFTIGCLGLTWLYSSMNELYNIRNGIIEFFNLIALAIWITPPLFGWNRFILEGCLTSCTFDYIASDWKSRSFIWLLITGGFFLPLTVIVLCYILIVVKLSKRRSTGFQGLNDNNDDSDHHTPNTVAQSFRRTEIRATRNVVFIVIMFCLAWGPYALMALLVQFGLRNWVNAYNTSILGIFTKTAACTNPMIYALSLTSFRDEFISLWNNIRHHNSRKLTLNLKKWSSSIYVDQDPQHRICSEYLLKVQPSHKLTINEDF</sequence>
<feature type="transmembrane region" description="Helical" evidence="8">
    <location>
        <begin position="90"/>
        <end position="115"/>
    </location>
</feature>
<comment type="caution">
    <text evidence="10">The sequence shown here is derived from an EMBL/GenBank/DDBJ whole genome shotgun (WGS) entry which is preliminary data.</text>
</comment>
<dbReference type="PANTHER" id="PTHR24240">
    <property type="entry name" value="OPSIN"/>
    <property type="match status" value="1"/>
</dbReference>
<accession>A0A814DHE7</accession>
<dbReference type="PROSITE" id="PS50262">
    <property type="entry name" value="G_PROTEIN_RECEP_F1_2"/>
    <property type="match status" value="1"/>
</dbReference>
<dbReference type="Proteomes" id="UP000677228">
    <property type="component" value="Unassembled WGS sequence"/>
</dbReference>
<gene>
    <name evidence="10" type="ORF">GPM918_LOCUS11624</name>
    <name evidence="11" type="ORF">OVA965_LOCUS36643</name>
    <name evidence="12" type="ORF">SRO942_LOCUS11625</name>
    <name evidence="13" type="ORF">TMI583_LOCUS37658</name>
</gene>
<evidence type="ECO:0000313" key="14">
    <source>
        <dbReference type="Proteomes" id="UP000663829"/>
    </source>
</evidence>
<dbReference type="Gene3D" id="1.20.1070.10">
    <property type="entry name" value="Rhodopsin 7-helix transmembrane proteins"/>
    <property type="match status" value="1"/>
</dbReference>
<dbReference type="GO" id="GO:0004930">
    <property type="term" value="F:G protein-coupled receptor activity"/>
    <property type="evidence" value="ECO:0007669"/>
    <property type="project" value="UniProtKB-KW"/>
</dbReference>
<dbReference type="Proteomes" id="UP000682733">
    <property type="component" value="Unassembled WGS sequence"/>
</dbReference>
<dbReference type="AlphaFoldDB" id="A0A814DHE7"/>